<proteinExistence type="predicted"/>
<dbReference type="Proteomes" id="UP001054252">
    <property type="component" value="Unassembled WGS sequence"/>
</dbReference>
<keyword evidence="3" id="KW-1185">Reference proteome</keyword>
<organism evidence="2 3">
    <name type="scientific">Rubroshorea leprosula</name>
    <dbReference type="NCBI Taxonomy" id="152421"/>
    <lineage>
        <taxon>Eukaryota</taxon>
        <taxon>Viridiplantae</taxon>
        <taxon>Streptophyta</taxon>
        <taxon>Embryophyta</taxon>
        <taxon>Tracheophyta</taxon>
        <taxon>Spermatophyta</taxon>
        <taxon>Magnoliopsida</taxon>
        <taxon>eudicotyledons</taxon>
        <taxon>Gunneridae</taxon>
        <taxon>Pentapetalae</taxon>
        <taxon>rosids</taxon>
        <taxon>malvids</taxon>
        <taxon>Malvales</taxon>
        <taxon>Dipterocarpaceae</taxon>
        <taxon>Rubroshorea</taxon>
    </lineage>
</organism>
<comment type="caution">
    <text evidence="2">The sequence shown here is derived from an EMBL/GenBank/DDBJ whole genome shotgun (WGS) entry which is preliminary data.</text>
</comment>
<keyword evidence="1" id="KW-0732">Signal</keyword>
<feature type="chain" id="PRO_5043988866" evidence="1">
    <location>
        <begin position="20"/>
        <end position="70"/>
    </location>
</feature>
<reference evidence="2 3" key="1">
    <citation type="journal article" date="2021" name="Commun. Biol.">
        <title>The genome of Shorea leprosula (Dipterocarpaceae) highlights the ecological relevance of drought in aseasonal tropical rainforests.</title>
        <authorList>
            <person name="Ng K.K.S."/>
            <person name="Kobayashi M.J."/>
            <person name="Fawcett J.A."/>
            <person name="Hatakeyama M."/>
            <person name="Paape T."/>
            <person name="Ng C.H."/>
            <person name="Ang C.C."/>
            <person name="Tnah L.H."/>
            <person name="Lee C.T."/>
            <person name="Nishiyama T."/>
            <person name="Sese J."/>
            <person name="O'Brien M.J."/>
            <person name="Copetti D."/>
            <person name="Mohd Noor M.I."/>
            <person name="Ong R.C."/>
            <person name="Putra M."/>
            <person name="Sireger I.Z."/>
            <person name="Indrioko S."/>
            <person name="Kosugi Y."/>
            <person name="Izuno A."/>
            <person name="Isagi Y."/>
            <person name="Lee S.L."/>
            <person name="Shimizu K.K."/>
        </authorList>
    </citation>
    <scope>NUCLEOTIDE SEQUENCE [LARGE SCALE GENOMIC DNA]</scope>
    <source>
        <strain evidence="2">214</strain>
    </source>
</reference>
<dbReference type="EMBL" id="BPVZ01000543">
    <property type="protein sequence ID" value="GKV51802.1"/>
    <property type="molecule type" value="Genomic_DNA"/>
</dbReference>
<protein>
    <submittedName>
        <fullName evidence="2">Uncharacterized protein</fullName>
    </submittedName>
</protein>
<sequence>MKCLKFLTILFLILPFAAGTTEVMKDEKVCVQPYGIKNCTEKTCSEFCGNKGAVVSRCSSSISCTCLILC</sequence>
<feature type="signal peptide" evidence="1">
    <location>
        <begin position="1"/>
        <end position="19"/>
    </location>
</feature>
<evidence type="ECO:0000313" key="2">
    <source>
        <dbReference type="EMBL" id="GKV51802.1"/>
    </source>
</evidence>
<evidence type="ECO:0000256" key="1">
    <source>
        <dbReference type="SAM" id="SignalP"/>
    </source>
</evidence>
<evidence type="ECO:0000313" key="3">
    <source>
        <dbReference type="Proteomes" id="UP001054252"/>
    </source>
</evidence>
<gene>
    <name evidence="2" type="ORF">SLEP1_g58426</name>
</gene>
<accession>A0AAV5MTC0</accession>
<name>A0AAV5MTC0_9ROSI</name>
<dbReference type="AlphaFoldDB" id="A0AAV5MTC0"/>